<proteinExistence type="predicted"/>
<comment type="caution">
    <text evidence="2">The sequence shown here is derived from an EMBL/GenBank/DDBJ whole genome shotgun (WGS) entry which is preliminary data.</text>
</comment>
<keyword evidence="1" id="KW-0472">Membrane</keyword>
<feature type="transmembrane region" description="Helical" evidence="1">
    <location>
        <begin position="136"/>
        <end position="155"/>
    </location>
</feature>
<name>A0AA38S0E6_9PEZI</name>
<keyword evidence="3" id="KW-1185">Reference proteome</keyword>
<dbReference type="AlphaFoldDB" id="A0AA38S0E6"/>
<accession>A0AA38S0E6</accession>
<sequence length="236" mass="26211">MIYGPAVSPSPLSPRDDGDEKPVRFPFHLIAVFRTVVFSLSLAGFILSVMLGREGAGPVFIDILLMLALLWNVLWVVKTIVREGSNGKLHLPQFMCAIGDFKLSCGGEHDYQRLLGDDGDDGDSPSPKKPVFNKHLGLLIDAFLAVTLLIVALAVKDDWYAYRYRAHESVFPLAFTVVALEFTVILLTPFRIFHRVTVFVRPEETATPDYQYRIHLPREPEAGRGAGKGVSVQSET</sequence>
<dbReference type="Proteomes" id="UP001174694">
    <property type="component" value="Unassembled WGS sequence"/>
</dbReference>
<keyword evidence="1" id="KW-1133">Transmembrane helix</keyword>
<organism evidence="2 3">
    <name type="scientific">Pleurostoma richardsiae</name>
    <dbReference type="NCBI Taxonomy" id="41990"/>
    <lineage>
        <taxon>Eukaryota</taxon>
        <taxon>Fungi</taxon>
        <taxon>Dikarya</taxon>
        <taxon>Ascomycota</taxon>
        <taxon>Pezizomycotina</taxon>
        <taxon>Sordariomycetes</taxon>
        <taxon>Sordariomycetidae</taxon>
        <taxon>Calosphaeriales</taxon>
        <taxon>Pleurostomataceae</taxon>
        <taxon>Pleurostoma</taxon>
    </lineage>
</organism>
<keyword evidence="1" id="KW-0812">Transmembrane</keyword>
<reference evidence="2" key="1">
    <citation type="submission" date="2022-07" db="EMBL/GenBank/DDBJ databases">
        <title>Fungi with potential for degradation of polypropylene.</title>
        <authorList>
            <person name="Gostincar C."/>
        </authorList>
    </citation>
    <scope>NUCLEOTIDE SEQUENCE</scope>
    <source>
        <strain evidence="2">EXF-13308</strain>
    </source>
</reference>
<feature type="transmembrane region" description="Helical" evidence="1">
    <location>
        <begin position="170"/>
        <end position="193"/>
    </location>
</feature>
<dbReference type="EMBL" id="JANBVO010000006">
    <property type="protein sequence ID" value="KAJ9151417.1"/>
    <property type="molecule type" value="Genomic_DNA"/>
</dbReference>
<feature type="transmembrane region" description="Helical" evidence="1">
    <location>
        <begin position="31"/>
        <end position="51"/>
    </location>
</feature>
<evidence type="ECO:0000313" key="3">
    <source>
        <dbReference type="Proteomes" id="UP001174694"/>
    </source>
</evidence>
<evidence type="ECO:0000256" key="1">
    <source>
        <dbReference type="SAM" id="Phobius"/>
    </source>
</evidence>
<protein>
    <submittedName>
        <fullName evidence="2">Uncharacterized protein</fullName>
    </submittedName>
</protein>
<feature type="transmembrane region" description="Helical" evidence="1">
    <location>
        <begin position="57"/>
        <end position="77"/>
    </location>
</feature>
<gene>
    <name evidence="2" type="ORF">NKR23_g3104</name>
</gene>
<evidence type="ECO:0000313" key="2">
    <source>
        <dbReference type="EMBL" id="KAJ9151417.1"/>
    </source>
</evidence>